<evidence type="ECO:0008006" key="4">
    <source>
        <dbReference type="Google" id="ProtNLM"/>
    </source>
</evidence>
<dbReference type="EMBL" id="CP002025">
    <property type="protein sequence ID" value="ADK31717.1"/>
    <property type="molecule type" value="Genomic_DNA"/>
</dbReference>
<dbReference type="InParanoid" id="D8IEZ4"/>
<organism evidence="2 3">
    <name type="scientific">Brachyspira pilosicoli (strain ATCC BAA-1826 / 95/1000)</name>
    <dbReference type="NCBI Taxonomy" id="759914"/>
    <lineage>
        <taxon>Bacteria</taxon>
        <taxon>Pseudomonadati</taxon>
        <taxon>Spirochaetota</taxon>
        <taxon>Spirochaetia</taxon>
        <taxon>Brachyspirales</taxon>
        <taxon>Brachyspiraceae</taxon>
        <taxon>Brachyspira</taxon>
    </lineage>
</organism>
<keyword evidence="3" id="KW-1185">Reference proteome</keyword>
<dbReference type="Proteomes" id="UP000000332">
    <property type="component" value="Chromosome"/>
</dbReference>
<evidence type="ECO:0000313" key="2">
    <source>
        <dbReference type="EMBL" id="ADK31717.1"/>
    </source>
</evidence>
<dbReference type="KEGG" id="bpo:BP951000_1736"/>
<dbReference type="AlphaFoldDB" id="D8IEZ4"/>
<feature type="signal peptide" evidence="1">
    <location>
        <begin position="1"/>
        <end position="24"/>
    </location>
</feature>
<dbReference type="STRING" id="759914.BP951000_1736"/>
<reference evidence="2 3" key="1">
    <citation type="journal article" date="2010" name="PLoS ONE">
        <title>The complete genome sequence of the pathogenic intestinal spirochete Brachyspira pilosicoli and comparison with other Brachyspira genomes.</title>
        <authorList>
            <person name="Wanchanthuek P."/>
            <person name="Bellgard M.I."/>
            <person name="La T."/>
            <person name="Ryan K."/>
            <person name="Moolhuijzen P."/>
            <person name="Chapman B."/>
            <person name="Black M."/>
            <person name="Schibeci D."/>
            <person name="Hunter A."/>
            <person name="Barrero R."/>
            <person name="Phillips N.D."/>
            <person name="Hampson D.J."/>
        </authorList>
    </citation>
    <scope>NUCLEOTIDE SEQUENCE [LARGE SCALE GENOMIC DNA]</scope>
    <source>
        <strain evidence="3">ATCC BAA-1826 / 95/1000</strain>
    </source>
</reference>
<accession>D8IEZ4</accession>
<evidence type="ECO:0000256" key="1">
    <source>
        <dbReference type="SAM" id="SignalP"/>
    </source>
</evidence>
<proteinExistence type="predicted"/>
<protein>
    <recommendedName>
        <fullName evidence="4">Periplasmic protein</fullName>
    </recommendedName>
</protein>
<sequence>MEINMKHILSIIFIVSILSVPAFAKNNSSYNKANNYSYCDGETYNYGYFIYNSASLTKEQLAEITKLKTEYQPKISELKQKINTEKTKMRLEMLKENPDSEIINNSMNLNIEYAKELQNVSNEFLAKYRAIKDSK</sequence>
<gene>
    <name evidence="2" type="ordered locus">BP951000_1736</name>
</gene>
<dbReference type="Gene3D" id="1.20.120.1490">
    <property type="match status" value="1"/>
</dbReference>
<name>D8IEZ4_BRAP9</name>
<dbReference type="HOGENOM" id="CLU_162493_0_0_12"/>
<keyword evidence="1" id="KW-0732">Signal</keyword>
<evidence type="ECO:0000313" key="3">
    <source>
        <dbReference type="Proteomes" id="UP000000332"/>
    </source>
</evidence>
<feature type="chain" id="PRO_5003115239" description="Periplasmic protein" evidence="1">
    <location>
        <begin position="25"/>
        <end position="135"/>
    </location>
</feature>